<dbReference type="Pfam" id="PF13557">
    <property type="entry name" value="Phenol_MetA_deg"/>
    <property type="match status" value="1"/>
</dbReference>
<sequence length="280" mass="30667">MALLGAPGWYMRNDLSFASSDINAVIIGDTVYAAAEQDVWVNTIKGIYLAAGGLLGGRFGAALSVPVVLDASLSADLALRQMSKDGSKTGLADINVTAFNNWTTGNFHFSAGMTLFAPTGAYDETRLINLGRNYWTFDFMLASTFLDPKRGHELSYTLGYMVNTENPDTDYRSGDELHLDVHIAQHFSSRFAVGLDGYCYRQTTDDSGPLLDYANTVLPMIGAKPLDGNRGEAYGIGPVIKYTAQAWSRDISLIAKWLHDLDTEHRFEGDTVMFSVALKF</sequence>
<evidence type="ECO:0008006" key="3">
    <source>
        <dbReference type="Google" id="ProtNLM"/>
    </source>
</evidence>
<protein>
    <recommendedName>
        <fullName evidence="3">Phenol degradation protein meta</fullName>
    </recommendedName>
</protein>
<gene>
    <name evidence="1" type="ORF">DSCOOX_39050</name>
</gene>
<dbReference type="Proteomes" id="UP000422108">
    <property type="component" value="Chromosome"/>
</dbReference>
<organism evidence="1 2">
    <name type="scientific">Desulfosarcina ovata subsp. ovata</name>
    <dbReference type="NCBI Taxonomy" id="2752305"/>
    <lineage>
        <taxon>Bacteria</taxon>
        <taxon>Pseudomonadati</taxon>
        <taxon>Thermodesulfobacteriota</taxon>
        <taxon>Desulfobacteria</taxon>
        <taxon>Desulfobacterales</taxon>
        <taxon>Desulfosarcinaceae</taxon>
        <taxon>Desulfosarcina</taxon>
    </lineage>
</organism>
<keyword evidence="2" id="KW-1185">Reference proteome</keyword>
<dbReference type="EMBL" id="AP021879">
    <property type="protein sequence ID" value="BBO90725.1"/>
    <property type="molecule type" value="Genomic_DNA"/>
</dbReference>
<accession>A0A5K8ADN4</accession>
<name>A0A5K8ADN4_9BACT</name>
<evidence type="ECO:0000313" key="1">
    <source>
        <dbReference type="EMBL" id="BBO90725.1"/>
    </source>
</evidence>
<reference evidence="1 2" key="1">
    <citation type="submission" date="2019-11" db="EMBL/GenBank/DDBJ databases">
        <title>Comparative genomics of hydrocarbon-degrading Desulfosarcina strains.</title>
        <authorList>
            <person name="Watanabe M."/>
            <person name="Kojima H."/>
            <person name="Fukui M."/>
        </authorList>
    </citation>
    <scope>NUCLEOTIDE SEQUENCE [LARGE SCALE GENOMIC DNA]</scope>
    <source>
        <strain evidence="2">oXyS1</strain>
    </source>
</reference>
<proteinExistence type="predicted"/>
<dbReference type="InterPro" id="IPR025737">
    <property type="entry name" value="FApF"/>
</dbReference>
<evidence type="ECO:0000313" key="2">
    <source>
        <dbReference type="Proteomes" id="UP000422108"/>
    </source>
</evidence>
<dbReference type="AlphaFoldDB" id="A0A5K8ADN4"/>